<keyword evidence="3" id="KW-1185">Reference proteome</keyword>
<reference evidence="2 3" key="1">
    <citation type="journal article" date="2019" name="Nat. Ecol. Evol.">
        <title>Megaphylogeny resolves global patterns of mushroom evolution.</title>
        <authorList>
            <person name="Varga T."/>
            <person name="Krizsan K."/>
            <person name="Foldi C."/>
            <person name="Dima B."/>
            <person name="Sanchez-Garcia M."/>
            <person name="Sanchez-Ramirez S."/>
            <person name="Szollosi G.J."/>
            <person name="Szarkandi J.G."/>
            <person name="Papp V."/>
            <person name="Albert L."/>
            <person name="Andreopoulos W."/>
            <person name="Angelini C."/>
            <person name="Antonin V."/>
            <person name="Barry K.W."/>
            <person name="Bougher N.L."/>
            <person name="Buchanan P."/>
            <person name="Buyck B."/>
            <person name="Bense V."/>
            <person name="Catcheside P."/>
            <person name="Chovatia M."/>
            <person name="Cooper J."/>
            <person name="Damon W."/>
            <person name="Desjardin D."/>
            <person name="Finy P."/>
            <person name="Geml J."/>
            <person name="Haridas S."/>
            <person name="Hughes K."/>
            <person name="Justo A."/>
            <person name="Karasinski D."/>
            <person name="Kautmanova I."/>
            <person name="Kiss B."/>
            <person name="Kocsube S."/>
            <person name="Kotiranta H."/>
            <person name="LaButti K.M."/>
            <person name="Lechner B.E."/>
            <person name="Liimatainen K."/>
            <person name="Lipzen A."/>
            <person name="Lukacs Z."/>
            <person name="Mihaltcheva S."/>
            <person name="Morgado L.N."/>
            <person name="Niskanen T."/>
            <person name="Noordeloos M.E."/>
            <person name="Ohm R.A."/>
            <person name="Ortiz-Santana B."/>
            <person name="Ovrebo C."/>
            <person name="Racz N."/>
            <person name="Riley R."/>
            <person name="Savchenko A."/>
            <person name="Shiryaev A."/>
            <person name="Soop K."/>
            <person name="Spirin V."/>
            <person name="Szebenyi C."/>
            <person name="Tomsovsky M."/>
            <person name="Tulloss R.E."/>
            <person name="Uehling J."/>
            <person name="Grigoriev I.V."/>
            <person name="Vagvolgyi C."/>
            <person name="Papp T."/>
            <person name="Martin F.M."/>
            <person name="Miettinen O."/>
            <person name="Hibbett D.S."/>
            <person name="Nagy L.G."/>
        </authorList>
    </citation>
    <scope>NUCLEOTIDE SEQUENCE [LARGE SCALE GENOMIC DNA]</scope>
    <source>
        <strain evidence="2 3">CBS 166.37</strain>
    </source>
</reference>
<evidence type="ECO:0000313" key="2">
    <source>
        <dbReference type="EMBL" id="TFK39037.1"/>
    </source>
</evidence>
<evidence type="ECO:0000313" key="3">
    <source>
        <dbReference type="Proteomes" id="UP000308652"/>
    </source>
</evidence>
<dbReference type="STRING" id="68775.A0A5C3M2J9"/>
<accession>A0A5C3M2J9</accession>
<sequence length="125" mass="13532">MKFSLTTFLFTILSLFSIVSALPVVRRDVFVPPLITPAEGAVWKIGSTQTVTWDASNPPAQITNPQGTLYFRKDELIQLDNPLATGFDILLGRLNVVVPEITPGVYQLVLLGDSGNDGPSFTVVA</sequence>
<feature type="chain" id="PRO_5022681006" description="Ser-Thr-rich glycosyl-phosphatidyl-inositol-anchored membrane family-domain-containing protein" evidence="1">
    <location>
        <begin position="22"/>
        <end position="125"/>
    </location>
</feature>
<name>A0A5C3M2J9_9AGAR</name>
<dbReference type="OrthoDB" id="2317741at2759"/>
<evidence type="ECO:0000256" key="1">
    <source>
        <dbReference type="SAM" id="SignalP"/>
    </source>
</evidence>
<evidence type="ECO:0008006" key="4">
    <source>
        <dbReference type="Google" id="ProtNLM"/>
    </source>
</evidence>
<dbReference type="Proteomes" id="UP000308652">
    <property type="component" value="Unassembled WGS sequence"/>
</dbReference>
<protein>
    <recommendedName>
        <fullName evidence="4">Ser-Thr-rich glycosyl-phosphatidyl-inositol-anchored membrane family-domain-containing protein</fullName>
    </recommendedName>
</protein>
<proteinExistence type="predicted"/>
<organism evidence="2 3">
    <name type="scientific">Crucibulum laeve</name>
    <dbReference type="NCBI Taxonomy" id="68775"/>
    <lineage>
        <taxon>Eukaryota</taxon>
        <taxon>Fungi</taxon>
        <taxon>Dikarya</taxon>
        <taxon>Basidiomycota</taxon>
        <taxon>Agaricomycotina</taxon>
        <taxon>Agaricomycetes</taxon>
        <taxon>Agaricomycetidae</taxon>
        <taxon>Agaricales</taxon>
        <taxon>Agaricineae</taxon>
        <taxon>Nidulariaceae</taxon>
        <taxon>Crucibulum</taxon>
    </lineage>
</organism>
<keyword evidence="1" id="KW-0732">Signal</keyword>
<feature type="signal peptide" evidence="1">
    <location>
        <begin position="1"/>
        <end position="21"/>
    </location>
</feature>
<dbReference type="AlphaFoldDB" id="A0A5C3M2J9"/>
<gene>
    <name evidence="2" type="ORF">BDQ12DRAFT_650706</name>
</gene>
<dbReference type="EMBL" id="ML213601">
    <property type="protein sequence ID" value="TFK39037.1"/>
    <property type="molecule type" value="Genomic_DNA"/>
</dbReference>